<keyword evidence="3" id="KW-1185">Reference proteome</keyword>
<evidence type="ECO:0000313" key="2">
    <source>
        <dbReference type="EMBL" id="ARU03832.1"/>
    </source>
</evidence>
<dbReference type="InterPro" id="IPR026442">
    <property type="entry name" value="IPTL_CTERM"/>
</dbReference>
<dbReference type="AlphaFoldDB" id="A0A1Y0EKL4"/>
<proteinExistence type="predicted"/>
<organism evidence="2 3">
    <name type="scientific">Comamonas serinivorans</name>
    <dbReference type="NCBI Taxonomy" id="1082851"/>
    <lineage>
        <taxon>Bacteria</taxon>
        <taxon>Pseudomonadati</taxon>
        <taxon>Pseudomonadota</taxon>
        <taxon>Betaproteobacteria</taxon>
        <taxon>Burkholderiales</taxon>
        <taxon>Comamonadaceae</taxon>
        <taxon>Comamonas</taxon>
    </lineage>
</organism>
<dbReference type="Proteomes" id="UP000196138">
    <property type="component" value="Chromosome"/>
</dbReference>
<name>A0A1Y0EKL4_9BURK</name>
<evidence type="ECO:0000313" key="3">
    <source>
        <dbReference type="Proteomes" id="UP000196138"/>
    </source>
</evidence>
<dbReference type="Pfam" id="PF18203">
    <property type="entry name" value="IPTL-CTERM"/>
    <property type="match status" value="1"/>
</dbReference>
<sequence>MNGVYLDDRFMVISNTAIPHKIQQQFRMTCASSRRRVRETGVRSHGMQKVAHTRLADRLALICVTLLHAMNASGSSLPPRLRTSQPLVRSLLLVGLLSAQGVWAGTWNLTFTPQQTLDTPPEPVFSWTPPAGTRFGGTITCSGGTIAVNPANGVFAVPFATDQAFVEFANIFTAPSTVAVTVTPDTAGGTANCRLNPSVQSFDETSGNPPMWNVPSTVHDGYVRLIGAIFDGTNYSLDTTLPANATSGGFFQENPNFLDANTITTGIAPVGITDSGTATSNVFVNAKTTSATVAFELTNPQPTDSTITFTVQETPQTYEDDGGNTVYDPGADGYQPTYGTPTTITVTIPAGSTTVSVPIPNILPGSEVTITPTDYPGGIVGTPILVKTSPLPLATAGPDPFPLTNVVATPDTAGPFTTTVPTNVIDFQVVLDVPPVVTPPTTPKPVPTLGEWGLGLLGTLLAGFAAWRRPTHRRS</sequence>
<feature type="domain" description="IPTL-CTERM protein sorting" evidence="1">
    <location>
        <begin position="445"/>
        <end position="469"/>
    </location>
</feature>
<dbReference type="NCBIfam" id="TIGR04174">
    <property type="entry name" value="IPTL_CTERM"/>
    <property type="match status" value="1"/>
</dbReference>
<dbReference type="KEGG" id="cser:CCO03_03260"/>
<protein>
    <recommendedName>
        <fullName evidence="1">IPTL-CTERM protein sorting domain-containing protein</fullName>
    </recommendedName>
</protein>
<dbReference type="EMBL" id="CP021455">
    <property type="protein sequence ID" value="ARU03832.1"/>
    <property type="molecule type" value="Genomic_DNA"/>
</dbReference>
<reference evidence="2 3" key="1">
    <citation type="submission" date="2017-05" db="EMBL/GenBank/DDBJ databases">
        <authorList>
            <person name="Song R."/>
            <person name="Chenine A.L."/>
            <person name="Ruprecht R.M."/>
        </authorList>
    </citation>
    <scope>NUCLEOTIDE SEQUENCE [LARGE SCALE GENOMIC DNA]</scope>
    <source>
        <strain evidence="2 3">DSM 26136</strain>
    </source>
</reference>
<gene>
    <name evidence="2" type="ORF">CCO03_03260</name>
</gene>
<accession>A0A1Y0EKL4</accession>
<evidence type="ECO:0000259" key="1">
    <source>
        <dbReference type="Pfam" id="PF18203"/>
    </source>
</evidence>